<reference evidence="1 2" key="1">
    <citation type="submission" date="2022-01" db="EMBL/GenBank/DDBJ databases">
        <title>Flavihumibacter sp. nov., isolated from sediment of a river.</title>
        <authorList>
            <person name="Liu H."/>
        </authorList>
    </citation>
    <scope>NUCLEOTIDE SEQUENCE [LARGE SCALE GENOMIC DNA]</scope>
    <source>
        <strain evidence="1 2">RY-1</strain>
    </source>
</reference>
<comment type="caution">
    <text evidence="1">The sequence shown here is derived from an EMBL/GenBank/DDBJ whole genome shotgun (WGS) entry which is preliminary data.</text>
</comment>
<evidence type="ECO:0000313" key="2">
    <source>
        <dbReference type="Proteomes" id="UP001200145"/>
    </source>
</evidence>
<keyword evidence="2" id="KW-1185">Reference proteome</keyword>
<dbReference type="Proteomes" id="UP001200145">
    <property type="component" value="Unassembled WGS sequence"/>
</dbReference>
<name>A0ABS9BMD8_9BACT</name>
<protein>
    <submittedName>
        <fullName evidence="1">Uncharacterized protein</fullName>
    </submittedName>
</protein>
<sequence length="168" mass="18975">MNNISTNGESIRIEAGVRYIIIDAMYLNDIKEKELDINSVDYWQNAKDDLFPYTDSPFAVTVFTTDTLHVNQIKKNDNEEFAEDPSLFSTDTGLILILKDQILESFIKIYDYEKLVDCMGADFLNSTYLQTLVGNFNLTDFAIVMAPGIDTGFDFDGSGTYSIVQNSK</sequence>
<organism evidence="1 2">
    <name type="scientific">Flavihumibacter fluminis</name>
    <dbReference type="NCBI Taxonomy" id="2909236"/>
    <lineage>
        <taxon>Bacteria</taxon>
        <taxon>Pseudomonadati</taxon>
        <taxon>Bacteroidota</taxon>
        <taxon>Chitinophagia</taxon>
        <taxon>Chitinophagales</taxon>
        <taxon>Chitinophagaceae</taxon>
        <taxon>Flavihumibacter</taxon>
    </lineage>
</organism>
<gene>
    <name evidence="1" type="ORF">L0U88_17725</name>
</gene>
<evidence type="ECO:0000313" key="1">
    <source>
        <dbReference type="EMBL" id="MCF1716485.1"/>
    </source>
</evidence>
<dbReference type="EMBL" id="JAKEVY010000005">
    <property type="protein sequence ID" value="MCF1716485.1"/>
    <property type="molecule type" value="Genomic_DNA"/>
</dbReference>
<accession>A0ABS9BMD8</accession>
<proteinExistence type="predicted"/>
<dbReference type="RefSeq" id="WP_234867734.1">
    <property type="nucleotide sequence ID" value="NZ_JAKEVY010000005.1"/>
</dbReference>